<dbReference type="EMBL" id="CP007032">
    <property type="protein sequence ID" value="AHF07437.1"/>
    <property type="molecule type" value="Genomic_DNA"/>
</dbReference>
<accession>W0E9J3</accession>
<organism evidence="1 2">
    <name type="scientific">Desulfitobacterium metallireducens DSM 15288</name>
    <dbReference type="NCBI Taxonomy" id="871968"/>
    <lineage>
        <taxon>Bacteria</taxon>
        <taxon>Bacillati</taxon>
        <taxon>Bacillota</taxon>
        <taxon>Clostridia</taxon>
        <taxon>Eubacteriales</taxon>
        <taxon>Desulfitobacteriaceae</taxon>
        <taxon>Desulfitobacterium</taxon>
    </lineage>
</organism>
<dbReference type="eggNOG" id="ENOG5033502">
    <property type="taxonomic scope" value="Bacteria"/>
</dbReference>
<keyword evidence="2" id="KW-1185">Reference proteome</keyword>
<dbReference type="HOGENOM" id="CLU_176872_0_0_9"/>
<proteinExistence type="predicted"/>
<dbReference type="KEGG" id="dmt:DESME_10665"/>
<sequence>MSERIIPFSDSDKLVKARAPRSEIQMLVKLVEGLGHLGVVTTLDKVTGEVLFQATQDTWPDLRQAVEKMGLGVEFLKEER</sequence>
<dbReference type="RefSeq" id="WP_006716021.1">
    <property type="nucleotide sequence ID" value="NZ_CP007032.1"/>
</dbReference>
<dbReference type="STRING" id="871968.DESME_10665"/>
<reference evidence="1 2" key="1">
    <citation type="submission" date="2013-12" db="EMBL/GenBank/DDBJ databases">
        <authorList>
            <consortium name="DOE Joint Genome Institute"/>
            <person name="Smidt H."/>
            <person name="Huntemann M."/>
            <person name="Han J."/>
            <person name="Chen A."/>
            <person name="Kyrpides N."/>
            <person name="Mavromatis K."/>
            <person name="Markowitz V."/>
            <person name="Palaniappan K."/>
            <person name="Ivanova N."/>
            <person name="Schaumberg A."/>
            <person name="Pati A."/>
            <person name="Liolios K."/>
            <person name="Nordberg H.P."/>
            <person name="Cantor M.N."/>
            <person name="Hua S.X."/>
            <person name="Woyke T."/>
        </authorList>
    </citation>
    <scope>NUCLEOTIDE SEQUENCE [LARGE SCALE GENOMIC DNA]</scope>
    <source>
        <strain evidence="2">DSM 15288</strain>
    </source>
</reference>
<dbReference type="AlphaFoldDB" id="W0E9J3"/>
<evidence type="ECO:0008006" key="3">
    <source>
        <dbReference type="Google" id="ProtNLM"/>
    </source>
</evidence>
<evidence type="ECO:0000313" key="2">
    <source>
        <dbReference type="Proteomes" id="UP000010847"/>
    </source>
</evidence>
<name>W0E9J3_9FIRM</name>
<evidence type="ECO:0000313" key="1">
    <source>
        <dbReference type="EMBL" id="AHF07437.1"/>
    </source>
</evidence>
<dbReference type="InterPro" id="IPR032587">
    <property type="entry name" value="DUF4911"/>
</dbReference>
<gene>
    <name evidence="1" type="ORF">DESME_10665</name>
</gene>
<dbReference type="OrthoDB" id="1798544at2"/>
<dbReference type="Proteomes" id="UP000010847">
    <property type="component" value="Chromosome"/>
</dbReference>
<protein>
    <recommendedName>
        <fullName evidence="3">DUF4911 domain-containing protein</fullName>
    </recommendedName>
</protein>
<dbReference type="Pfam" id="PF16256">
    <property type="entry name" value="DUF4911"/>
    <property type="match status" value="1"/>
</dbReference>